<dbReference type="GO" id="GO:0031146">
    <property type="term" value="P:SCF-dependent proteasomal ubiquitin-dependent protein catabolic process"/>
    <property type="evidence" value="ECO:0007669"/>
    <property type="project" value="TreeGrafter"/>
</dbReference>
<evidence type="ECO:0000259" key="2">
    <source>
        <dbReference type="SMART" id="SM00256"/>
    </source>
</evidence>
<dbReference type="PANTHER" id="PTHR13318:SF92">
    <property type="entry name" value="F-BOX_LRR-REPEAT PROTEIN 8-RELATED"/>
    <property type="match status" value="1"/>
</dbReference>
<dbReference type="Pfam" id="PF25372">
    <property type="entry name" value="DUF7885"/>
    <property type="match status" value="1"/>
</dbReference>
<dbReference type="Gramene" id="NC9G0168940.1">
    <property type="protein sequence ID" value="NC9G0168940.1:cds"/>
    <property type="gene ID" value="NC9G0168940"/>
</dbReference>
<dbReference type="PANTHER" id="PTHR13318">
    <property type="entry name" value="PARTNER OF PAIRED, ISOFORM B-RELATED"/>
    <property type="match status" value="1"/>
</dbReference>
<dbReference type="SMART" id="SM00367">
    <property type="entry name" value="LRR_CC"/>
    <property type="match status" value="8"/>
</dbReference>
<dbReference type="CDD" id="cd22159">
    <property type="entry name" value="F-box_AtTIR1-like"/>
    <property type="match status" value="1"/>
</dbReference>
<dbReference type="GO" id="GO:0019005">
    <property type="term" value="C:SCF ubiquitin ligase complex"/>
    <property type="evidence" value="ECO:0007669"/>
    <property type="project" value="TreeGrafter"/>
</dbReference>
<feature type="domain" description="F-box" evidence="2">
    <location>
        <begin position="71"/>
        <end position="111"/>
    </location>
</feature>
<dbReference type="InterPro" id="IPR001810">
    <property type="entry name" value="F-box_dom"/>
</dbReference>
<dbReference type="FunFam" id="1.20.1280.50:FF:000005">
    <property type="entry name" value="F-box/LRR-repeat protein 3 isoform X1"/>
    <property type="match status" value="1"/>
</dbReference>
<dbReference type="Pfam" id="PF00646">
    <property type="entry name" value="F-box"/>
    <property type="match status" value="1"/>
</dbReference>
<dbReference type="Gene3D" id="3.80.10.10">
    <property type="entry name" value="Ribonuclease Inhibitor"/>
    <property type="match status" value="1"/>
</dbReference>
<feature type="region of interest" description="Disordered" evidence="1">
    <location>
        <begin position="1"/>
        <end position="66"/>
    </location>
</feature>
<dbReference type="SUPFAM" id="SSF52047">
    <property type="entry name" value="RNI-like"/>
    <property type="match status" value="1"/>
</dbReference>
<accession>A0A5K1GSN5</accession>
<dbReference type="Gene3D" id="1.20.1280.50">
    <property type="match status" value="1"/>
</dbReference>
<feature type="compositionally biased region" description="Polar residues" evidence="1">
    <location>
        <begin position="1"/>
        <end position="10"/>
    </location>
</feature>
<feature type="region of interest" description="Disordered" evidence="1">
    <location>
        <begin position="477"/>
        <end position="520"/>
    </location>
</feature>
<dbReference type="OMA" id="ETVHVDR"/>
<dbReference type="EMBL" id="LR721787">
    <property type="protein sequence ID" value="VVW77596.1"/>
    <property type="molecule type" value="Genomic_DNA"/>
</dbReference>
<dbReference type="GO" id="GO:0005737">
    <property type="term" value="C:cytoplasm"/>
    <property type="evidence" value="ECO:0007669"/>
    <property type="project" value="UniProtKB-ARBA"/>
</dbReference>
<gene>
    <name evidence="3" type="ORF">NYM_LOCUS27181</name>
</gene>
<evidence type="ECO:0000313" key="3">
    <source>
        <dbReference type="EMBL" id="VVW77596.1"/>
    </source>
</evidence>
<dbReference type="OrthoDB" id="423607at2759"/>
<sequence>MGQAASTTGFSWPDRRDSVNRRSTRKRDLAAAPMTATVPALALPPAPSMAKGGADPGRSVEEGPRDYTSDLPDECLACIFHTLPSGDRKRCSLVCRRWLRVEGQSRHRLSLDARSDLAPFVPALFSRFDSVSKLALKCDRRAVSIDDDALVIVAVHCRNLTRLKLRACRELTDSGMEAFAMKCSTLKKVSCGSCTFGAKGIKALVDHCPALEELSVKRLRGLTDSNGEAIGAGSAATNLRSVCLKELYNGQCFVPMIAGAKKLQTLKLFRNSGDWDLPLKTIVSGAKGLTEIHLERLQVSDRGLEAVAELEELEVLHLVKTPECTNAGLIAVSEHCKLLRKLHIDGWKTNRIGDEGLIAIARKCQNLQELVLIGVNPTSLSLGILGNNCLNLERLALCGSDTVGDPELCCIAAKCASLKKLCIKGCPVTDQGLGALAGGCPNLVKVKVKKCRMITAEGGEWLRTSRGTVSVNLDVGGGEENLDASTSDGGAGPAENGEQPVLAAPEMTPGSSQRGGGSKSRLGLFAGRSLIACTFRRWSGSYGNPSDGTKRN</sequence>
<dbReference type="FunFam" id="3.80.10.10:FF:000449">
    <property type="entry name" value="F-box protein SKIP2"/>
    <property type="match status" value="1"/>
</dbReference>
<dbReference type="InterPro" id="IPR001611">
    <property type="entry name" value="Leu-rich_rpt"/>
</dbReference>
<dbReference type="InterPro" id="IPR057207">
    <property type="entry name" value="FBXL15_LRR"/>
</dbReference>
<proteinExistence type="predicted"/>
<dbReference type="InterPro" id="IPR032675">
    <property type="entry name" value="LRR_dom_sf"/>
</dbReference>
<name>A0A5K1GSN5_9MAGN</name>
<dbReference type="AlphaFoldDB" id="A0A5K1GSN5"/>
<evidence type="ECO:0000256" key="1">
    <source>
        <dbReference type="SAM" id="MobiDB-lite"/>
    </source>
</evidence>
<dbReference type="SMART" id="SM00256">
    <property type="entry name" value="FBOX"/>
    <property type="match status" value="1"/>
</dbReference>
<dbReference type="InterPro" id="IPR006553">
    <property type="entry name" value="Leu-rich_rpt_Cys-con_subtyp"/>
</dbReference>
<dbReference type="SUPFAM" id="SSF81383">
    <property type="entry name" value="F-box domain"/>
    <property type="match status" value="1"/>
</dbReference>
<organism evidence="3">
    <name type="scientific">Nymphaea colorata</name>
    <name type="common">pocket water lily</name>
    <dbReference type="NCBI Taxonomy" id="210225"/>
    <lineage>
        <taxon>Eukaryota</taxon>
        <taxon>Viridiplantae</taxon>
        <taxon>Streptophyta</taxon>
        <taxon>Embryophyta</taxon>
        <taxon>Tracheophyta</taxon>
        <taxon>Spermatophyta</taxon>
        <taxon>Magnoliopsida</taxon>
        <taxon>Nymphaeales</taxon>
        <taxon>Nymphaeaceae</taxon>
        <taxon>Nymphaea</taxon>
    </lineage>
</organism>
<dbReference type="InterPro" id="IPR036047">
    <property type="entry name" value="F-box-like_dom_sf"/>
</dbReference>
<feature type="compositionally biased region" description="Low complexity" evidence="1">
    <location>
        <begin position="30"/>
        <end position="41"/>
    </location>
</feature>
<protein>
    <recommendedName>
        <fullName evidence="2">F-box domain-containing protein</fullName>
    </recommendedName>
</protein>
<dbReference type="Pfam" id="PF13516">
    <property type="entry name" value="LRR_6"/>
    <property type="match status" value="1"/>
</dbReference>
<reference evidence="3" key="1">
    <citation type="submission" date="2019-09" db="EMBL/GenBank/DDBJ databases">
        <authorList>
            <person name="Zhang L."/>
        </authorList>
    </citation>
    <scope>NUCLEOTIDE SEQUENCE</scope>
</reference>